<reference evidence="2 3" key="1">
    <citation type="submission" date="2022-11" db="EMBL/GenBank/DDBJ databases">
        <title>Nonomuraea corallina sp. nov., a new species of the genus Nonomuraea isolated from sea side sediment in Thai sea.</title>
        <authorList>
            <person name="Ngamcharungchit C."/>
            <person name="Matsumoto A."/>
            <person name="Suriyachadkun C."/>
            <person name="Panbangred W."/>
            <person name="Inahashi Y."/>
            <person name="Intra B."/>
        </authorList>
    </citation>
    <scope>NUCLEOTIDE SEQUENCE [LARGE SCALE GENOMIC DNA]</scope>
    <source>
        <strain evidence="2 3">DSM 43553</strain>
    </source>
</reference>
<organism evidence="2 3">
    <name type="scientific">Nonomuraea ferruginea</name>
    <dbReference type="NCBI Taxonomy" id="46174"/>
    <lineage>
        <taxon>Bacteria</taxon>
        <taxon>Bacillati</taxon>
        <taxon>Actinomycetota</taxon>
        <taxon>Actinomycetes</taxon>
        <taxon>Streptosporangiales</taxon>
        <taxon>Streptosporangiaceae</taxon>
        <taxon>Nonomuraea</taxon>
    </lineage>
</organism>
<keyword evidence="1" id="KW-1133">Transmembrane helix</keyword>
<evidence type="ECO:0000313" key="2">
    <source>
        <dbReference type="EMBL" id="MDA0647473.1"/>
    </source>
</evidence>
<comment type="caution">
    <text evidence="2">The sequence shown here is derived from an EMBL/GenBank/DDBJ whole genome shotgun (WGS) entry which is preliminary data.</text>
</comment>
<dbReference type="EMBL" id="JAPNUD010000303">
    <property type="protein sequence ID" value="MDA0647473.1"/>
    <property type="molecule type" value="Genomic_DNA"/>
</dbReference>
<name>A0ABT4TDC7_9ACTN</name>
<dbReference type="Proteomes" id="UP001212498">
    <property type="component" value="Unassembled WGS sequence"/>
</dbReference>
<accession>A0ABT4TDC7</accession>
<keyword evidence="3" id="KW-1185">Reference proteome</keyword>
<evidence type="ECO:0000313" key="3">
    <source>
        <dbReference type="Proteomes" id="UP001212498"/>
    </source>
</evidence>
<sequence length="61" mass="6552">MGFIGVILMIQGFGGFVARQFFDRDFGLLHLWLDGATLTVVSVALGVLGLVLALASLRDRS</sequence>
<gene>
    <name evidence="2" type="ORF">OUY24_43180</name>
</gene>
<keyword evidence="1" id="KW-0472">Membrane</keyword>
<proteinExistence type="predicted"/>
<keyword evidence="1" id="KW-0812">Transmembrane</keyword>
<evidence type="ECO:0000256" key="1">
    <source>
        <dbReference type="SAM" id="Phobius"/>
    </source>
</evidence>
<dbReference type="RefSeq" id="WP_222708829.1">
    <property type="nucleotide sequence ID" value="NZ_BAABFD010000011.1"/>
</dbReference>
<feature type="transmembrane region" description="Helical" evidence="1">
    <location>
        <begin position="35"/>
        <end position="57"/>
    </location>
</feature>
<protein>
    <submittedName>
        <fullName evidence="2">Uncharacterized protein</fullName>
    </submittedName>
</protein>